<dbReference type="Pfam" id="PF00106">
    <property type="entry name" value="adh_short"/>
    <property type="match status" value="1"/>
</dbReference>
<keyword evidence="2" id="KW-0521">NADP</keyword>
<keyword evidence="3" id="KW-0560">Oxidoreductase</keyword>
<dbReference type="PANTHER" id="PTHR43490">
    <property type="entry name" value="(+)-NEOMENTHOL DEHYDROGENASE"/>
    <property type="match status" value="1"/>
</dbReference>
<comment type="similarity">
    <text evidence="1">Belongs to the short-chain dehydrogenases/reductases (SDR) family.</text>
</comment>
<proteinExistence type="inferred from homology"/>
<evidence type="ECO:0000256" key="2">
    <source>
        <dbReference type="ARBA" id="ARBA00022857"/>
    </source>
</evidence>
<dbReference type="OrthoDB" id="1933717at2759"/>
<dbReference type="AlphaFoldDB" id="A0A0D7B4S3"/>
<dbReference type="STRING" id="1314674.A0A0D7B4S3"/>
<protein>
    <submittedName>
        <fullName evidence="4">NAD(P)-binding protein</fullName>
    </submittedName>
</protein>
<dbReference type="SUPFAM" id="SSF51735">
    <property type="entry name" value="NAD(P)-binding Rossmann-fold domains"/>
    <property type="match status" value="1"/>
</dbReference>
<dbReference type="PANTHER" id="PTHR43490:SF99">
    <property type="entry name" value="SHORT-CHAIN DEHYDROGENASE_REDUCTASE"/>
    <property type="match status" value="1"/>
</dbReference>
<keyword evidence="5" id="KW-1185">Reference proteome</keyword>
<dbReference type="InterPro" id="IPR036291">
    <property type="entry name" value="NAD(P)-bd_dom_sf"/>
</dbReference>
<organism evidence="4 5">
    <name type="scientific">Cylindrobasidium torrendii FP15055 ss-10</name>
    <dbReference type="NCBI Taxonomy" id="1314674"/>
    <lineage>
        <taxon>Eukaryota</taxon>
        <taxon>Fungi</taxon>
        <taxon>Dikarya</taxon>
        <taxon>Basidiomycota</taxon>
        <taxon>Agaricomycotina</taxon>
        <taxon>Agaricomycetes</taxon>
        <taxon>Agaricomycetidae</taxon>
        <taxon>Agaricales</taxon>
        <taxon>Marasmiineae</taxon>
        <taxon>Physalacriaceae</taxon>
        <taxon>Cylindrobasidium</taxon>
    </lineage>
</organism>
<gene>
    <name evidence="4" type="ORF">CYLTODRAFT_400281</name>
</gene>
<sequence>MSSADYKRVILVTGSNDGIGLQVVRQLAEKGHTVYLSARREAAGLEAQASIKSSGDVKFVLLDVTSTESIAAAKDVIEKAEGRLDSLVHNAAQAGLARMGGALAEPLDSIRASLETNLIGAIAVTQAFVPLLRKAPKGVATITFVMSDMASNSHMSSPKGHLHEAVAYNTSKAAAASYAISLSKALEGEIKVNAVTPGFTTTKLNGHREGGRTPTQGAATIVPVVLLGPEDEGKTCKFIWNDGSEHAW</sequence>
<dbReference type="InterPro" id="IPR002347">
    <property type="entry name" value="SDR_fam"/>
</dbReference>
<reference evidence="4 5" key="1">
    <citation type="journal article" date="2015" name="Fungal Genet. Biol.">
        <title>Evolution of novel wood decay mechanisms in Agaricales revealed by the genome sequences of Fistulina hepatica and Cylindrobasidium torrendii.</title>
        <authorList>
            <person name="Floudas D."/>
            <person name="Held B.W."/>
            <person name="Riley R."/>
            <person name="Nagy L.G."/>
            <person name="Koehler G."/>
            <person name="Ransdell A.S."/>
            <person name="Younus H."/>
            <person name="Chow J."/>
            <person name="Chiniquy J."/>
            <person name="Lipzen A."/>
            <person name="Tritt A."/>
            <person name="Sun H."/>
            <person name="Haridas S."/>
            <person name="LaButti K."/>
            <person name="Ohm R.A."/>
            <person name="Kues U."/>
            <person name="Blanchette R.A."/>
            <person name="Grigoriev I.V."/>
            <person name="Minto R.E."/>
            <person name="Hibbett D.S."/>
        </authorList>
    </citation>
    <scope>NUCLEOTIDE SEQUENCE [LARGE SCALE GENOMIC DNA]</scope>
    <source>
        <strain evidence="4 5">FP15055 ss-10</strain>
    </source>
</reference>
<dbReference type="Proteomes" id="UP000054007">
    <property type="component" value="Unassembled WGS sequence"/>
</dbReference>
<evidence type="ECO:0000313" key="4">
    <source>
        <dbReference type="EMBL" id="KIY65507.1"/>
    </source>
</evidence>
<evidence type="ECO:0000256" key="1">
    <source>
        <dbReference type="ARBA" id="ARBA00006484"/>
    </source>
</evidence>
<dbReference type="GO" id="GO:0016491">
    <property type="term" value="F:oxidoreductase activity"/>
    <property type="evidence" value="ECO:0007669"/>
    <property type="project" value="UniProtKB-KW"/>
</dbReference>
<dbReference type="PRINTS" id="PR00081">
    <property type="entry name" value="GDHRDH"/>
</dbReference>
<accession>A0A0D7B4S3</accession>
<dbReference type="Gene3D" id="3.40.50.720">
    <property type="entry name" value="NAD(P)-binding Rossmann-like Domain"/>
    <property type="match status" value="1"/>
</dbReference>
<evidence type="ECO:0000256" key="3">
    <source>
        <dbReference type="ARBA" id="ARBA00023002"/>
    </source>
</evidence>
<evidence type="ECO:0000313" key="5">
    <source>
        <dbReference type="Proteomes" id="UP000054007"/>
    </source>
</evidence>
<name>A0A0D7B4S3_9AGAR</name>
<dbReference type="EMBL" id="KN880587">
    <property type="protein sequence ID" value="KIY65507.1"/>
    <property type="molecule type" value="Genomic_DNA"/>
</dbReference>